<proteinExistence type="inferred from homology"/>
<keyword evidence="11" id="KW-1185">Reference proteome</keyword>
<evidence type="ECO:0000256" key="7">
    <source>
        <dbReference type="ARBA" id="ARBA00076388"/>
    </source>
</evidence>
<name>A0AAD5TRG5_9FUNG</name>
<feature type="compositionally biased region" description="Low complexity" evidence="8">
    <location>
        <begin position="281"/>
        <end position="293"/>
    </location>
</feature>
<dbReference type="InterPro" id="IPR057776">
    <property type="entry name" value="UTP23_sensor"/>
</dbReference>
<accession>A0AAD5TRG5</accession>
<evidence type="ECO:0000256" key="4">
    <source>
        <dbReference type="ARBA" id="ARBA00023242"/>
    </source>
</evidence>
<dbReference type="CDD" id="cd08553">
    <property type="entry name" value="PIN_Fcf1-like"/>
    <property type="match status" value="1"/>
</dbReference>
<evidence type="ECO:0000313" key="10">
    <source>
        <dbReference type="EMBL" id="KAJ3184612.1"/>
    </source>
</evidence>
<gene>
    <name evidence="10" type="ORF">HDU87_004015</name>
</gene>
<dbReference type="Gene3D" id="3.40.50.1010">
    <property type="entry name" value="5'-nuclease"/>
    <property type="match status" value="1"/>
</dbReference>
<comment type="caution">
    <text evidence="10">The sequence shown here is derived from an EMBL/GenBank/DDBJ whole genome shotgun (WGS) entry which is preliminary data.</text>
</comment>
<dbReference type="InterPro" id="IPR006984">
    <property type="entry name" value="Fcf1/UTP23"/>
</dbReference>
<dbReference type="AlphaFoldDB" id="A0AAD5TRG5"/>
<keyword evidence="3" id="KW-0698">rRNA processing</keyword>
<feature type="compositionally biased region" description="Basic residues" evidence="8">
    <location>
        <begin position="270"/>
        <end position="280"/>
    </location>
</feature>
<dbReference type="PANTHER" id="PTHR12416">
    <property type="entry name" value="RRNA-PROCESSING PROTEIN UTP23 HOMOLOG"/>
    <property type="match status" value="1"/>
</dbReference>
<comment type="subcellular location">
    <subcellularLocation>
        <location evidence="1">Nucleus</location>
        <location evidence="1">Nucleolus</location>
    </subcellularLocation>
</comment>
<protein>
    <recommendedName>
        <fullName evidence="7">U three protein 23</fullName>
    </recommendedName>
</protein>
<evidence type="ECO:0000313" key="11">
    <source>
        <dbReference type="Proteomes" id="UP001212152"/>
    </source>
</evidence>
<evidence type="ECO:0000256" key="8">
    <source>
        <dbReference type="SAM" id="MobiDB-lite"/>
    </source>
</evidence>
<dbReference type="Proteomes" id="UP001212152">
    <property type="component" value="Unassembled WGS sequence"/>
</dbReference>
<feature type="domain" description="UTP23 sensor motif region" evidence="9">
    <location>
        <begin position="189"/>
        <end position="204"/>
    </location>
</feature>
<dbReference type="EMBL" id="JADGJQ010000003">
    <property type="protein sequence ID" value="KAJ3184612.1"/>
    <property type="molecule type" value="Genomic_DNA"/>
</dbReference>
<feature type="compositionally biased region" description="Basic and acidic residues" evidence="8">
    <location>
        <begin position="252"/>
        <end position="269"/>
    </location>
</feature>
<comment type="function">
    <text evidence="5">Involved in rRNA-processing and ribosome biogenesis.</text>
</comment>
<keyword evidence="4" id="KW-0539">Nucleus</keyword>
<dbReference type="InterPro" id="IPR029060">
    <property type="entry name" value="PIN-like_dom_sf"/>
</dbReference>
<evidence type="ECO:0000259" key="9">
    <source>
        <dbReference type="Pfam" id="PF24779"/>
    </source>
</evidence>
<evidence type="ECO:0000256" key="6">
    <source>
        <dbReference type="ARBA" id="ARBA00038503"/>
    </source>
</evidence>
<evidence type="ECO:0000256" key="5">
    <source>
        <dbReference type="ARBA" id="ARBA00037300"/>
    </source>
</evidence>
<dbReference type="GO" id="GO:0032040">
    <property type="term" value="C:small-subunit processome"/>
    <property type="evidence" value="ECO:0007669"/>
    <property type="project" value="InterPro"/>
</dbReference>
<dbReference type="Pfam" id="PF04900">
    <property type="entry name" value="Fcf1"/>
    <property type="match status" value="1"/>
</dbReference>
<dbReference type="SUPFAM" id="SSF88723">
    <property type="entry name" value="PIN domain-like"/>
    <property type="match status" value="1"/>
</dbReference>
<dbReference type="FunFam" id="3.40.50.1010:FF:000006">
    <property type="entry name" value="rRNA-processing protein UTP23 homolog"/>
    <property type="match status" value="1"/>
</dbReference>
<dbReference type="Pfam" id="PF24779">
    <property type="entry name" value="UTP23_sensor"/>
    <property type="match status" value="1"/>
</dbReference>
<evidence type="ECO:0000256" key="1">
    <source>
        <dbReference type="ARBA" id="ARBA00004604"/>
    </source>
</evidence>
<evidence type="ECO:0000256" key="3">
    <source>
        <dbReference type="ARBA" id="ARBA00022552"/>
    </source>
</evidence>
<keyword evidence="2" id="KW-0690">Ribosome biogenesis</keyword>
<sequence length="293" mass="32044">MKIKRQKTNKRHMAVYLNSFGFREPYQCLVDGNFMAMAMHMGAGLDEILARVLTGPTKPMTTSCIQTELRKLGPDYAAVVDACESLERRRCQHAPAVPAAKCITEIIGEKNQHNYCVATQDTTLRRALAAVPGTPLVYINRSVVILEPPSGSTTDRVKEIELGKTLPQKFEKSVLHKPAAPVPEPPPHKKKPKAPNPLSVKKKKPEPRPPKTPTDAAQNTTHTAESEMKAATKTKRPRLEEEAPALEPETDAVPKDDEGGANHSADEPARKKRKRRKKSKATATASAEAAAAS</sequence>
<comment type="similarity">
    <text evidence="6">Belongs to the UTP23/FCF1 family. UTP23 subfamily.</text>
</comment>
<feature type="region of interest" description="Disordered" evidence="8">
    <location>
        <begin position="168"/>
        <end position="293"/>
    </location>
</feature>
<reference evidence="10" key="1">
    <citation type="submission" date="2020-05" db="EMBL/GenBank/DDBJ databases">
        <title>Phylogenomic resolution of chytrid fungi.</title>
        <authorList>
            <person name="Stajich J.E."/>
            <person name="Amses K."/>
            <person name="Simmons R."/>
            <person name="Seto K."/>
            <person name="Myers J."/>
            <person name="Bonds A."/>
            <person name="Quandt C.A."/>
            <person name="Barry K."/>
            <person name="Liu P."/>
            <person name="Grigoriev I."/>
            <person name="Longcore J.E."/>
            <person name="James T.Y."/>
        </authorList>
    </citation>
    <scope>NUCLEOTIDE SEQUENCE</scope>
    <source>
        <strain evidence="10">JEL0379</strain>
    </source>
</reference>
<evidence type="ECO:0000256" key="2">
    <source>
        <dbReference type="ARBA" id="ARBA00022517"/>
    </source>
</evidence>
<dbReference type="GO" id="GO:0006364">
    <property type="term" value="P:rRNA processing"/>
    <property type="evidence" value="ECO:0007669"/>
    <property type="project" value="UniProtKB-KW"/>
</dbReference>
<organism evidence="10 11">
    <name type="scientific">Geranomyces variabilis</name>
    <dbReference type="NCBI Taxonomy" id="109894"/>
    <lineage>
        <taxon>Eukaryota</taxon>
        <taxon>Fungi</taxon>
        <taxon>Fungi incertae sedis</taxon>
        <taxon>Chytridiomycota</taxon>
        <taxon>Chytridiomycota incertae sedis</taxon>
        <taxon>Chytridiomycetes</taxon>
        <taxon>Spizellomycetales</taxon>
        <taxon>Powellomycetaceae</taxon>
        <taxon>Geranomyces</taxon>
    </lineage>
</organism>